<name>A0A8H4P3N8_9HYPO</name>
<proteinExistence type="predicted"/>
<protein>
    <submittedName>
        <fullName evidence="2">Uncharacterized protein</fullName>
    </submittedName>
</protein>
<feature type="region of interest" description="Disordered" evidence="1">
    <location>
        <begin position="256"/>
        <end position="285"/>
    </location>
</feature>
<feature type="region of interest" description="Disordered" evidence="1">
    <location>
        <begin position="331"/>
        <end position="352"/>
    </location>
</feature>
<organism evidence="2 3">
    <name type="scientific">Fusarium austroafricanum</name>
    <dbReference type="NCBI Taxonomy" id="2364996"/>
    <lineage>
        <taxon>Eukaryota</taxon>
        <taxon>Fungi</taxon>
        <taxon>Dikarya</taxon>
        <taxon>Ascomycota</taxon>
        <taxon>Pezizomycotina</taxon>
        <taxon>Sordariomycetes</taxon>
        <taxon>Hypocreomycetidae</taxon>
        <taxon>Hypocreales</taxon>
        <taxon>Nectriaceae</taxon>
        <taxon>Fusarium</taxon>
        <taxon>Fusarium concolor species complex</taxon>
    </lineage>
</organism>
<feature type="compositionally biased region" description="Low complexity" evidence="1">
    <location>
        <begin position="334"/>
        <end position="352"/>
    </location>
</feature>
<dbReference type="Proteomes" id="UP000605986">
    <property type="component" value="Unassembled WGS sequence"/>
</dbReference>
<feature type="compositionally biased region" description="Polar residues" evidence="1">
    <location>
        <begin position="273"/>
        <end position="282"/>
    </location>
</feature>
<comment type="caution">
    <text evidence="2">The sequence shown here is derived from an EMBL/GenBank/DDBJ whole genome shotgun (WGS) entry which is preliminary data.</text>
</comment>
<sequence length="352" mass="38759">MVTITMEQGPKAHAPVERDPVYLTNTDRPKGNPKDEFHIDTETDPDNLVLTVGGRAVKLPFFPKKDEPVYVDNDFGPAEYFSRSMLQERLGKIAADPQLRARMDEKRLRQKLRLRNRRYSPYTSKPVTSGNASVNNMAVESEQSQLMVESFPPVSKLTRSAKHRTTVGVSNTQHIDKRTKLNAVKFQPIQPRLDDNGDTPQYYLASLPTRMNPPSNGVMYPFPAGFVNLGPATRNPGIRREMVCHVGTTRHRFVQTSTTTDKKSSVPVFGTGVHQSPVTSVHPTGIPRAETVIPVPAAGTPVSQDISHELVMPTMVAPPADTVTPSLVKNVSVPQQLPSRPSSALPSATVRS</sequence>
<keyword evidence="3" id="KW-1185">Reference proteome</keyword>
<accession>A0A8H4P3N8</accession>
<dbReference type="AlphaFoldDB" id="A0A8H4P3N8"/>
<evidence type="ECO:0000313" key="2">
    <source>
        <dbReference type="EMBL" id="KAF4456063.1"/>
    </source>
</evidence>
<gene>
    <name evidence="2" type="ORF">F53441_1784</name>
</gene>
<reference evidence="2" key="1">
    <citation type="submission" date="2020-01" db="EMBL/GenBank/DDBJ databases">
        <title>Identification and distribution of gene clusters putatively required for synthesis of sphingolipid metabolism inhibitors in phylogenetically diverse species of the filamentous fungus Fusarium.</title>
        <authorList>
            <person name="Kim H.-S."/>
            <person name="Busman M."/>
            <person name="Brown D.W."/>
            <person name="Divon H."/>
            <person name="Uhlig S."/>
            <person name="Proctor R.H."/>
        </authorList>
    </citation>
    <scope>NUCLEOTIDE SEQUENCE</scope>
    <source>
        <strain evidence="2">NRRL 53441</strain>
    </source>
</reference>
<evidence type="ECO:0000256" key="1">
    <source>
        <dbReference type="SAM" id="MobiDB-lite"/>
    </source>
</evidence>
<dbReference type="EMBL" id="JAADJG010000070">
    <property type="protein sequence ID" value="KAF4456063.1"/>
    <property type="molecule type" value="Genomic_DNA"/>
</dbReference>
<evidence type="ECO:0000313" key="3">
    <source>
        <dbReference type="Proteomes" id="UP000605986"/>
    </source>
</evidence>